<dbReference type="AlphaFoldDB" id="A0AAV1Z5D2"/>
<gene>
    <name evidence="1" type="ORF">LARSCL_LOCUS2607</name>
</gene>
<evidence type="ECO:0000313" key="1">
    <source>
        <dbReference type="EMBL" id="CAL1265570.1"/>
    </source>
</evidence>
<proteinExistence type="predicted"/>
<keyword evidence="2" id="KW-1185">Reference proteome</keyword>
<name>A0AAV1Z5D2_9ARAC</name>
<accession>A0AAV1Z5D2</accession>
<comment type="caution">
    <text evidence="1">The sequence shown here is derived from an EMBL/GenBank/DDBJ whole genome shotgun (WGS) entry which is preliminary data.</text>
</comment>
<dbReference type="EMBL" id="CAXIEN010000018">
    <property type="protein sequence ID" value="CAL1265570.1"/>
    <property type="molecule type" value="Genomic_DNA"/>
</dbReference>
<feature type="non-terminal residue" evidence="1">
    <location>
        <position position="34"/>
    </location>
</feature>
<protein>
    <submittedName>
        <fullName evidence="1">Uncharacterized protein</fullName>
    </submittedName>
</protein>
<dbReference type="Proteomes" id="UP001497382">
    <property type="component" value="Unassembled WGS sequence"/>
</dbReference>
<reference evidence="1 2" key="1">
    <citation type="submission" date="2024-04" db="EMBL/GenBank/DDBJ databases">
        <authorList>
            <person name="Rising A."/>
            <person name="Reimegard J."/>
            <person name="Sonavane S."/>
            <person name="Akerstrom W."/>
            <person name="Nylinder S."/>
            <person name="Hedman E."/>
            <person name="Kallberg Y."/>
        </authorList>
    </citation>
    <scope>NUCLEOTIDE SEQUENCE [LARGE SCALE GENOMIC DNA]</scope>
</reference>
<sequence length="34" mass="3538">MLAKITLICGIIVAAQSTAVFLNTGVSTTTRQQS</sequence>
<organism evidence="1 2">
    <name type="scientific">Larinioides sclopetarius</name>
    <dbReference type="NCBI Taxonomy" id="280406"/>
    <lineage>
        <taxon>Eukaryota</taxon>
        <taxon>Metazoa</taxon>
        <taxon>Ecdysozoa</taxon>
        <taxon>Arthropoda</taxon>
        <taxon>Chelicerata</taxon>
        <taxon>Arachnida</taxon>
        <taxon>Araneae</taxon>
        <taxon>Araneomorphae</taxon>
        <taxon>Entelegynae</taxon>
        <taxon>Araneoidea</taxon>
        <taxon>Araneidae</taxon>
        <taxon>Larinioides</taxon>
    </lineage>
</organism>
<evidence type="ECO:0000313" key="2">
    <source>
        <dbReference type="Proteomes" id="UP001497382"/>
    </source>
</evidence>